<dbReference type="Proteomes" id="UP000324222">
    <property type="component" value="Unassembled WGS sequence"/>
</dbReference>
<evidence type="ECO:0000256" key="1">
    <source>
        <dbReference type="SAM" id="MobiDB-lite"/>
    </source>
</evidence>
<gene>
    <name evidence="2" type="ORF">E2C01_077706</name>
</gene>
<name>A0A5B7IMR9_PORTR</name>
<protein>
    <submittedName>
        <fullName evidence="2">Uncharacterized protein</fullName>
    </submittedName>
</protein>
<comment type="caution">
    <text evidence="2">The sequence shown here is derived from an EMBL/GenBank/DDBJ whole genome shotgun (WGS) entry which is preliminary data.</text>
</comment>
<feature type="region of interest" description="Disordered" evidence="1">
    <location>
        <begin position="80"/>
        <end position="137"/>
    </location>
</feature>
<feature type="compositionally biased region" description="Basic and acidic residues" evidence="1">
    <location>
        <begin position="80"/>
        <end position="106"/>
    </location>
</feature>
<proteinExistence type="predicted"/>
<keyword evidence="3" id="KW-1185">Reference proteome</keyword>
<sequence>MTPCWGSPPSQRLFSSLPSITGHAAEQRAPDAASLALSSQFYAALSCQIQSSLVTAAPETIWLPERLTARLCVVAAEDKVATETKKEEEKGGGKQGDGKTDTDEGQMRNVTLEFSMQRKARQPEGEGGRGAEGVLDT</sequence>
<dbReference type="EMBL" id="VSRR010061284">
    <property type="protein sequence ID" value="MPC83017.1"/>
    <property type="molecule type" value="Genomic_DNA"/>
</dbReference>
<evidence type="ECO:0000313" key="2">
    <source>
        <dbReference type="EMBL" id="MPC83017.1"/>
    </source>
</evidence>
<dbReference type="AlphaFoldDB" id="A0A5B7IMR9"/>
<organism evidence="2 3">
    <name type="scientific">Portunus trituberculatus</name>
    <name type="common">Swimming crab</name>
    <name type="synonym">Neptunus trituberculatus</name>
    <dbReference type="NCBI Taxonomy" id="210409"/>
    <lineage>
        <taxon>Eukaryota</taxon>
        <taxon>Metazoa</taxon>
        <taxon>Ecdysozoa</taxon>
        <taxon>Arthropoda</taxon>
        <taxon>Crustacea</taxon>
        <taxon>Multicrustacea</taxon>
        <taxon>Malacostraca</taxon>
        <taxon>Eumalacostraca</taxon>
        <taxon>Eucarida</taxon>
        <taxon>Decapoda</taxon>
        <taxon>Pleocyemata</taxon>
        <taxon>Brachyura</taxon>
        <taxon>Eubrachyura</taxon>
        <taxon>Portunoidea</taxon>
        <taxon>Portunidae</taxon>
        <taxon>Portuninae</taxon>
        <taxon>Portunus</taxon>
    </lineage>
</organism>
<reference evidence="2 3" key="1">
    <citation type="submission" date="2019-05" db="EMBL/GenBank/DDBJ databases">
        <title>Another draft genome of Portunus trituberculatus and its Hox gene families provides insights of decapod evolution.</title>
        <authorList>
            <person name="Jeong J.-H."/>
            <person name="Song I."/>
            <person name="Kim S."/>
            <person name="Choi T."/>
            <person name="Kim D."/>
            <person name="Ryu S."/>
            <person name="Kim W."/>
        </authorList>
    </citation>
    <scope>NUCLEOTIDE SEQUENCE [LARGE SCALE GENOMIC DNA]</scope>
    <source>
        <tissue evidence="2">Muscle</tissue>
    </source>
</reference>
<accession>A0A5B7IMR9</accession>
<evidence type="ECO:0000313" key="3">
    <source>
        <dbReference type="Proteomes" id="UP000324222"/>
    </source>
</evidence>